<dbReference type="Pfam" id="PF05685">
    <property type="entry name" value="Uma2"/>
    <property type="match status" value="1"/>
</dbReference>
<dbReference type="PANTHER" id="PTHR34107">
    <property type="entry name" value="SLL0198 PROTEIN-RELATED"/>
    <property type="match status" value="1"/>
</dbReference>
<dbReference type="eggNOG" id="COG4636">
    <property type="taxonomic scope" value="Bacteria"/>
</dbReference>
<dbReference type="Proteomes" id="UP000003959">
    <property type="component" value="Unassembled WGS sequence"/>
</dbReference>
<evidence type="ECO:0000259" key="1">
    <source>
        <dbReference type="Pfam" id="PF05685"/>
    </source>
</evidence>
<dbReference type="HOGENOM" id="CLU_076312_8_0_3"/>
<organism evidence="2 3">
    <name type="scientific">Moorena producens 3L</name>
    <dbReference type="NCBI Taxonomy" id="489825"/>
    <lineage>
        <taxon>Bacteria</taxon>
        <taxon>Bacillati</taxon>
        <taxon>Cyanobacteriota</taxon>
        <taxon>Cyanophyceae</taxon>
        <taxon>Coleofasciculales</taxon>
        <taxon>Coleofasciculaceae</taxon>
        <taxon>Moorena</taxon>
    </lineage>
</organism>
<dbReference type="InterPro" id="IPR011335">
    <property type="entry name" value="Restrct_endonuc-II-like"/>
</dbReference>
<dbReference type="AlphaFoldDB" id="F4XU60"/>
<keyword evidence="3" id="KW-1185">Reference proteome</keyword>
<accession>F4XU60</accession>
<dbReference type="SUPFAM" id="SSF52980">
    <property type="entry name" value="Restriction endonuclease-like"/>
    <property type="match status" value="1"/>
</dbReference>
<evidence type="ECO:0000313" key="2">
    <source>
        <dbReference type="EMBL" id="EGJ32036.1"/>
    </source>
</evidence>
<dbReference type="InterPro" id="IPR008538">
    <property type="entry name" value="Uma2"/>
</dbReference>
<gene>
    <name evidence="2" type="ORF">LYNGBM3L_31930</name>
</gene>
<dbReference type="PANTHER" id="PTHR34107:SF7">
    <property type="entry name" value="SLR2092 PROTEIN"/>
    <property type="match status" value="1"/>
</dbReference>
<sequence length="107" mass="12626">MLRFSSIWISQERWQTLTDEQLVTFPNICPDFVVELRSSSDTLKSWQDKMVEYIENGANLGWLINPQQRQVEVYRRGLTVEILDNPVELSGQEVLPGFFLDLHRIWD</sequence>
<protein>
    <recommendedName>
        <fullName evidence="1">Putative restriction endonuclease domain-containing protein</fullName>
    </recommendedName>
</protein>
<feature type="domain" description="Putative restriction endonuclease" evidence="1">
    <location>
        <begin position="7"/>
        <end position="102"/>
    </location>
</feature>
<dbReference type="CDD" id="cd06260">
    <property type="entry name" value="DUF820-like"/>
    <property type="match status" value="1"/>
</dbReference>
<name>F4XU60_9CYAN</name>
<evidence type="ECO:0000313" key="3">
    <source>
        <dbReference type="Proteomes" id="UP000003959"/>
    </source>
</evidence>
<reference evidence="3" key="1">
    <citation type="journal article" date="2011" name="Proc. Natl. Acad. Sci. U.S.A.">
        <title>Genomic insights into the physiology and ecology of the marine filamentous cyanobacterium Lyngbya majuscula.</title>
        <authorList>
            <person name="Jones A.C."/>
            <person name="Monroe E.A."/>
            <person name="Podell S."/>
            <person name="Hess W.R."/>
            <person name="Klages S."/>
            <person name="Esquenazi E."/>
            <person name="Niessen S."/>
            <person name="Hoover H."/>
            <person name="Rothmann M."/>
            <person name="Lasken R.S."/>
            <person name="Yates J.R.III."/>
            <person name="Reinhardt R."/>
            <person name="Kube M."/>
            <person name="Burkart M.D."/>
            <person name="Allen E.E."/>
            <person name="Dorrestein P.C."/>
            <person name="Gerwick W.H."/>
            <person name="Gerwick L."/>
        </authorList>
    </citation>
    <scope>NUCLEOTIDE SEQUENCE [LARGE SCALE GENOMIC DNA]</scope>
    <source>
        <strain evidence="3">3L</strain>
    </source>
</reference>
<dbReference type="EMBL" id="GL890930">
    <property type="protein sequence ID" value="EGJ32036.1"/>
    <property type="molecule type" value="Genomic_DNA"/>
</dbReference>
<dbReference type="Gene3D" id="3.90.1570.10">
    <property type="entry name" value="tt1808, chain A"/>
    <property type="match status" value="1"/>
</dbReference>
<dbReference type="InterPro" id="IPR012296">
    <property type="entry name" value="Nuclease_put_TT1808"/>
</dbReference>
<proteinExistence type="predicted"/>